<dbReference type="InterPro" id="IPR005162">
    <property type="entry name" value="Retrotrans_gag_dom"/>
</dbReference>
<gene>
    <name evidence="3" type="ORF">Tco_0626102</name>
</gene>
<organism evidence="3 4">
    <name type="scientific">Tanacetum coccineum</name>
    <dbReference type="NCBI Taxonomy" id="301880"/>
    <lineage>
        <taxon>Eukaryota</taxon>
        <taxon>Viridiplantae</taxon>
        <taxon>Streptophyta</taxon>
        <taxon>Embryophyta</taxon>
        <taxon>Tracheophyta</taxon>
        <taxon>Spermatophyta</taxon>
        <taxon>Magnoliopsida</taxon>
        <taxon>eudicotyledons</taxon>
        <taxon>Gunneridae</taxon>
        <taxon>Pentapetalae</taxon>
        <taxon>asterids</taxon>
        <taxon>campanulids</taxon>
        <taxon>Asterales</taxon>
        <taxon>Asteraceae</taxon>
        <taxon>Asteroideae</taxon>
        <taxon>Anthemideae</taxon>
        <taxon>Anthemidinae</taxon>
        <taxon>Tanacetum</taxon>
    </lineage>
</organism>
<keyword evidence="3" id="KW-0548">Nucleotidyltransferase</keyword>
<name>A0ABQ4WIM8_9ASTR</name>
<keyword evidence="3" id="KW-0808">Transferase</keyword>
<evidence type="ECO:0000259" key="2">
    <source>
        <dbReference type="Pfam" id="PF03732"/>
    </source>
</evidence>
<feature type="domain" description="Retrotransposon gag" evidence="2">
    <location>
        <begin position="26"/>
        <end position="97"/>
    </location>
</feature>
<proteinExistence type="predicted"/>
<dbReference type="GO" id="GO:0003964">
    <property type="term" value="F:RNA-directed DNA polymerase activity"/>
    <property type="evidence" value="ECO:0007669"/>
    <property type="project" value="UniProtKB-KW"/>
</dbReference>
<protein>
    <submittedName>
        <fullName evidence="3">Reverse transcriptase domain-containing protein</fullName>
    </submittedName>
</protein>
<evidence type="ECO:0000313" key="3">
    <source>
        <dbReference type="EMBL" id="GJS52740.1"/>
    </source>
</evidence>
<reference evidence="3" key="1">
    <citation type="journal article" date="2022" name="Int. J. Mol. Sci.">
        <title>Draft Genome of Tanacetum Coccineum: Genomic Comparison of Closely Related Tanacetum-Family Plants.</title>
        <authorList>
            <person name="Yamashiro T."/>
            <person name="Shiraishi A."/>
            <person name="Nakayama K."/>
            <person name="Satake H."/>
        </authorList>
    </citation>
    <scope>NUCLEOTIDE SEQUENCE</scope>
</reference>
<accession>A0ABQ4WIM8</accession>
<dbReference type="EMBL" id="BQNB010008676">
    <property type="protein sequence ID" value="GJS52740.1"/>
    <property type="molecule type" value="Genomic_DNA"/>
</dbReference>
<sequence>MEKGFWLDLGFPAKFGCIQNWRMQGIDEGYEMSWKDLMKLMIELYYLRNEIQKLESELYNLSVKGTDVAGYTRQFQELSLLCPRMVPEEEDKIKRYIWDQKVRAIATRDADNKRKWADEQEGNHRQQQNKRQEVGRVYVAGTGNKTRYTGNLPLCDKCKIYHHGKGHTKRYCPGSENQNRDEEARQNLDIVTAISMMSPQLLSHLVLGLVG</sequence>
<reference evidence="3" key="2">
    <citation type="submission" date="2022-01" db="EMBL/GenBank/DDBJ databases">
        <authorList>
            <person name="Yamashiro T."/>
            <person name="Shiraishi A."/>
            <person name="Satake H."/>
            <person name="Nakayama K."/>
        </authorList>
    </citation>
    <scope>NUCLEOTIDE SEQUENCE</scope>
</reference>
<keyword evidence="4" id="KW-1185">Reference proteome</keyword>
<keyword evidence="3" id="KW-0695">RNA-directed DNA polymerase</keyword>
<evidence type="ECO:0000256" key="1">
    <source>
        <dbReference type="SAM" id="MobiDB-lite"/>
    </source>
</evidence>
<feature type="region of interest" description="Disordered" evidence="1">
    <location>
        <begin position="111"/>
        <end position="133"/>
    </location>
</feature>
<dbReference type="Proteomes" id="UP001151760">
    <property type="component" value="Unassembled WGS sequence"/>
</dbReference>
<dbReference type="Pfam" id="PF03732">
    <property type="entry name" value="Retrotrans_gag"/>
    <property type="match status" value="1"/>
</dbReference>
<evidence type="ECO:0000313" key="4">
    <source>
        <dbReference type="Proteomes" id="UP001151760"/>
    </source>
</evidence>
<comment type="caution">
    <text evidence="3">The sequence shown here is derived from an EMBL/GenBank/DDBJ whole genome shotgun (WGS) entry which is preliminary data.</text>
</comment>